<proteinExistence type="predicted"/>
<sequence length="29" mass="3232">MAESLKATAEVHEQVESDNVDRFDRLGQG</sequence>
<feature type="region of interest" description="Disordered" evidence="1">
    <location>
        <begin position="1"/>
        <end position="29"/>
    </location>
</feature>
<accession>A0A2P8IEW2</accession>
<feature type="compositionally biased region" description="Basic and acidic residues" evidence="1">
    <location>
        <begin position="9"/>
        <end position="29"/>
    </location>
</feature>
<evidence type="ECO:0000313" key="3">
    <source>
        <dbReference type="Proteomes" id="UP000241118"/>
    </source>
</evidence>
<dbReference type="EMBL" id="PYAX01000003">
    <property type="protein sequence ID" value="PSL56994.1"/>
    <property type="molecule type" value="Genomic_DNA"/>
</dbReference>
<evidence type="ECO:0000256" key="1">
    <source>
        <dbReference type="SAM" id="MobiDB-lite"/>
    </source>
</evidence>
<gene>
    <name evidence="2" type="ORF">B0I31_103754</name>
</gene>
<protein>
    <submittedName>
        <fullName evidence="2">Uncharacterized protein</fullName>
    </submittedName>
</protein>
<keyword evidence="3" id="KW-1185">Reference proteome</keyword>
<organism evidence="2 3">
    <name type="scientific">Saccharothrix carnea</name>
    <dbReference type="NCBI Taxonomy" id="1280637"/>
    <lineage>
        <taxon>Bacteria</taxon>
        <taxon>Bacillati</taxon>
        <taxon>Actinomycetota</taxon>
        <taxon>Actinomycetes</taxon>
        <taxon>Pseudonocardiales</taxon>
        <taxon>Pseudonocardiaceae</taxon>
        <taxon>Saccharothrix</taxon>
    </lineage>
</organism>
<name>A0A2P8IEW2_SACCR</name>
<comment type="caution">
    <text evidence="2">The sequence shown here is derived from an EMBL/GenBank/DDBJ whole genome shotgun (WGS) entry which is preliminary data.</text>
</comment>
<evidence type="ECO:0000313" key="2">
    <source>
        <dbReference type="EMBL" id="PSL56994.1"/>
    </source>
</evidence>
<dbReference type="AlphaFoldDB" id="A0A2P8IEW2"/>
<dbReference type="Proteomes" id="UP000241118">
    <property type="component" value="Unassembled WGS sequence"/>
</dbReference>
<reference evidence="2 3" key="1">
    <citation type="submission" date="2018-03" db="EMBL/GenBank/DDBJ databases">
        <title>Genomic Encyclopedia of Type Strains, Phase III (KMG-III): the genomes of soil and plant-associated and newly described type strains.</title>
        <authorList>
            <person name="Whitman W."/>
        </authorList>
    </citation>
    <scope>NUCLEOTIDE SEQUENCE [LARGE SCALE GENOMIC DNA]</scope>
    <source>
        <strain evidence="2 3">CGMCC 4.7097</strain>
    </source>
</reference>